<evidence type="ECO:0000313" key="2">
    <source>
        <dbReference type="EMBL" id="AJG23262.1"/>
    </source>
</evidence>
<reference evidence="2 3" key="1">
    <citation type="journal article" date="2015" name="Genome Announc.">
        <title>Complete Genome Sequence of Cupriavidus basilensis 4G11, Isolated from the Oak Ridge Field Research Center Site.</title>
        <authorList>
            <person name="Ray J."/>
            <person name="Waters R.J."/>
            <person name="Skerker J.M."/>
            <person name="Kuehl J.V."/>
            <person name="Price M.N."/>
            <person name="Huang J."/>
            <person name="Chakraborty R."/>
            <person name="Arkin A.P."/>
            <person name="Deutschbauer A."/>
        </authorList>
    </citation>
    <scope>NUCLEOTIDE SEQUENCE [LARGE SCALE GENOMIC DNA]</scope>
    <source>
        <strain evidence="2">4G11</strain>
    </source>
</reference>
<dbReference type="Pfam" id="PF03401">
    <property type="entry name" value="TctC"/>
    <property type="match status" value="1"/>
</dbReference>
<dbReference type="PANTHER" id="PTHR42928:SF5">
    <property type="entry name" value="BLR1237 PROTEIN"/>
    <property type="match status" value="1"/>
</dbReference>
<dbReference type="PIRSF" id="PIRSF017082">
    <property type="entry name" value="YflP"/>
    <property type="match status" value="1"/>
</dbReference>
<dbReference type="Gene3D" id="3.40.190.10">
    <property type="entry name" value="Periplasmic binding protein-like II"/>
    <property type="match status" value="1"/>
</dbReference>
<dbReference type="CDD" id="cd07012">
    <property type="entry name" value="PBP2_Bug_TTT"/>
    <property type="match status" value="1"/>
</dbReference>
<proteinExistence type="inferred from homology"/>
<dbReference type="SUPFAM" id="SSF53850">
    <property type="entry name" value="Periplasmic binding protein-like II"/>
    <property type="match status" value="1"/>
</dbReference>
<dbReference type="OrthoDB" id="8970684at2"/>
<accession>A0A0C4YCE6</accession>
<dbReference type="InterPro" id="IPR005064">
    <property type="entry name" value="BUG"/>
</dbReference>
<dbReference type="AlphaFoldDB" id="A0A0C4YCE6"/>
<evidence type="ECO:0000256" key="1">
    <source>
        <dbReference type="ARBA" id="ARBA00006987"/>
    </source>
</evidence>
<dbReference type="RefSeq" id="WP_043355004.1">
    <property type="nucleotide sequence ID" value="NZ_CP010537.1"/>
</dbReference>
<keyword evidence="3" id="KW-1185">Reference proteome</keyword>
<sequence length="333" mass="35338">MDLLFSLDPLRRLVTTSLLVAASAPNPQTQTAPEAFPQRTVHLVVPFTAGGTTDIIARVIADKLRTRLGQPVVVENRPGASTMIAAEQVAKAPADGYTLLLASSTTFSMLPALRTGLPIPAQGAWAPIGIIAQAPVMLTTRADSGIKSFADMLARASAQPGTITYGTTGPGTAQSIVGAMIEADLHADITPVSYRGSTQILADVIGGQIDLSLDPIAVAQPYLESGKLRPLAISAGARSPQYPGVPTFAELGIAMPGNAFWFGIAAPRATPQAVVERLEKELQGVLLDPSVEAVFQRQSIWVMRGNAEDFRRRVQGEIPQYRRLAKDGRVKLE</sequence>
<evidence type="ECO:0000313" key="3">
    <source>
        <dbReference type="Proteomes" id="UP000031843"/>
    </source>
</evidence>
<organism evidence="2 3">
    <name type="scientific">Cupriavidus basilensis</name>
    <dbReference type="NCBI Taxonomy" id="68895"/>
    <lineage>
        <taxon>Bacteria</taxon>
        <taxon>Pseudomonadati</taxon>
        <taxon>Pseudomonadota</taxon>
        <taxon>Betaproteobacteria</taxon>
        <taxon>Burkholderiales</taxon>
        <taxon>Burkholderiaceae</taxon>
        <taxon>Cupriavidus</taxon>
    </lineage>
</organism>
<dbReference type="EMBL" id="CP010537">
    <property type="protein sequence ID" value="AJG23262.1"/>
    <property type="molecule type" value="Genomic_DNA"/>
</dbReference>
<dbReference type="Gene3D" id="3.40.190.150">
    <property type="entry name" value="Bordetella uptake gene, domain 1"/>
    <property type="match status" value="1"/>
</dbReference>
<dbReference type="KEGG" id="cbw:RR42_s1674"/>
<dbReference type="STRING" id="68895.RR42_s1674"/>
<dbReference type="InterPro" id="IPR042100">
    <property type="entry name" value="Bug_dom1"/>
</dbReference>
<comment type="similarity">
    <text evidence="1">Belongs to the UPF0065 (bug) family.</text>
</comment>
<gene>
    <name evidence="2" type="ORF">RR42_s1674</name>
</gene>
<dbReference type="PANTHER" id="PTHR42928">
    <property type="entry name" value="TRICARBOXYLATE-BINDING PROTEIN"/>
    <property type="match status" value="1"/>
</dbReference>
<name>A0A0C4YCE6_9BURK</name>
<dbReference type="Proteomes" id="UP000031843">
    <property type="component" value="Chromosome secondary"/>
</dbReference>
<protein>
    <submittedName>
        <fullName evidence="2">Tricarboxylate transport protein TctC</fullName>
    </submittedName>
</protein>